<dbReference type="Pfam" id="PF02281">
    <property type="entry name" value="Dimer_Tnp_Tn5"/>
    <property type="match status" value="1"/>
</dbReference>
<proteinExistence type="predicted"/>
<feature type="domain" description="Transposase Tn5 dimerisation" evidence="2">
    <location>
        <begin position="378"/>
        <end position="459"/>
    </location>
</feature>
<dbReference type="KEGG" id="bgok:Pr1d_32790"/>
<sequence length="472" mass="53895">MSVSLRDEVRGAKLGDHRLTIRLGKVIESLGAKPNMSVPAATHGRAEMEAAYRFFDNDKVSPERILKPHIEATRERVSQAEVALLVQDTTDLDLTRPKQQVRGAGPLEYHTRLGAFFHPLVAFNEHGLPLGIAWQKCWTRSKIKKMTTNEKGRWVRKTPIEEKETYRWIEGLRAAREVADTCPQTICVCIADSEADVYELYCEPRTTSSGEVHLLVRACKKRITVDTEVTWLEAARATKCLYQCSVNVSGRTTKRPTNKRKRHESREARLAELEVRATTVTVRPPYRAGRNRKLSDVTLNLVLAEESNPPNGVAPIQWLLATTLPIEEVQQVRQIIAYYCIRWQIEIYFRTLKSGCRIEDRQLETLERILNCLAVYAIIAWKVMYLSRLGSECPELSCELIFEPSEWKSVWMTIRKANPPSTPPPLNEMIRMIASLGGYVIRQSTRPGTQTLWFGLQRVYDLSTAWQTFGPD</sequence>
<dbReference type="InterPro" id="IPR047768">
    <property type="entry name" value="Tn5p-like"/>
</dbReference>
<evidence type="ECO:0000259" key="3">
    <source>
        <dbReference type="Pfam" id="PF14706"/>
    </source>
</evidence>
<dbReference type="PANTHER" id="PTHR37319">
    <property type="entry name" value="TRANSPOSASE"/>
    <property type="match status" value="1"/>
</dbReference>
<dbReference type="EMBL" id="CP042913">
    <property type="protein sequence ID" value="QEG35970.1"/>
    <property type="molecule type" value="Genomic_DNA"/>
</dbReference>
<feature type="domain" description="Transposase IS4-like" evidence="1">
    <location>
        <begin position="175"/>
        <end position="374"/>
    </location>
</feature>
<dbReference type="Pfam" id="PF14706">
    <property type="entry name" value="Tnp_DNA_bind"/>
    <property type="match status" value="1"/>
</dbReference>
<dbReference type="KEGG" id="bgok:Pr1d_34340"/>
<dbReference type="GO" id="GO:0016787">
    <property type="term" value="F:hydrolase activity"/>
    <property type="evidence" value="ECO:0007669"/>
    <property type="project" value="UniProtKB-KW"/>
</dbReference>
<evidence type="ECO:0000259" key="1">
    <source>
        <dbReference type="Pfam" id="PF01609"/>
    </source>
</evidence>
<name>A0A5B9QEB2_9BACT</name>
<dbReference type="GO" id="GO:0006313">
    <property type="term" value="P:DNA transposition"/>
    <property type="evidence" value="ECO:0007669"/>
    <property type="project" value="InterPro"/>
</dbReference>
<evidence type="ECO:0000313" key="6">
    <source>
        <dbReference type="Proteomes" id="UP000323917"/>
    </source>
</evidence>
<dbReference type="InterPro" id="IPR012337">
    <property type="entry name" value="RNaseH-like_sf"/>
</dbReference>
<keyword evidence="4" id="KW-0378">Hydrolase</keyword>
<dbReference type="NCBIfam" id="NF033590">
    <property type="entry name" value="transpos_IS4_3"/>
    <property type="match status" value="1"/>
</dbReference>
<evidence type="ECO:0000259" key="2">
    <source>
        <dbReference type="Pfam" id="PF02281"/>
    </source>
</evidence>
<dbReference type="GO" id="GO:0004803">
    <property type="term" value="F:transposase activity"/>
    <property type="evidence" value="ECO:0007669"/>
    <property type="project" value="InterPro"/>
</dbReference>
<dbReference type="InterPro" id="IPR003201">
    <property type="entry name" value="Transposase_Tn5"/>
</dbReference>
<dbReference type="GO" id="GO:0003677">
    <property type="term" value="F:DNA binding"/>
    <property type="evidence" value="ECO:0007669"/>
    <property type="project" value="InterPro"/>
</dbReference>
<feature type="domain" description="Transposase Tn5-like N-terminal" evidence="3">
    <location>
        <begin position="6"/>
        <end position="60"/>
    </location>
</feature>
<dbReference type="PANTHER" id="PTHR37319:SF1">
    <property type="entry name" value="TRANSPOSASE TN5 DIMERISATION DOMAIN-CONTAINING PROTEIN"/>
    <property type="match status" value="1"/>
</dbReference>
<organism evidence="4 6">
    <name type="scientific">Bythopirellula goksoeyrii</name>
    <dbReference type="NCBI Taxonomy" id="1400387"/>
    <lineage>
        <taxon>Bacteria</taxon>
        <taxon>Pseudomonadati</taxon>
        <taxon>Planctomycetota</taxon>
        <taxon>Planctomycetia</taxon>
        <taxon>Pirellulales</taxon>
        <taxon>Lacipirellulaceae</taxon>
        <taxon>Bythopirellula</taxon>
    </lineage>
</organism>
<dbReference type="InterPro" id="IPR002559">
    <property type="entry name" value="Transposase_11"/>
</dbReference>
<dbReference type="Gene3D" id="1.10.246.40">
    <property type="entry name" value="Tn5 transposase, domain 1"/>
    <property type="match status" value="1"/>
</dbReference>
<dbReference type="InterPro" id="IPR054836">
    <property type="entry name" value="Tn5_transposase"/>
</dbReference>
<dbReference type="EC" id="3.1.-.-" evidence="4"/>
<reference evidence="4 6" key="1">
    <citation type="submission" date="2019-08" db="EMBL/GenBank/DDBJ databases">
        <title>Deep-cultivation of Planctomycetes and their phenomic and genomic characterization uncovers novel biology.</title>
        <authorList>
            <person name="Wiegand S."/>
            <person name="Jogler M."/>
            <person name="Boedeker C."/>
            <person name="Pinto D."/>
            <person name="Vollmers J."/>
            <person name="Rivas-Marin E."/>
            <person name="Kohn T."/>
            <person name="Peeters S.H."/>
            <person name="Heuer A."/>
            <person name="Rast P."/>
            <person name="Oberbeckmann S."/>
            <person name="Bunk B."/>
            <person name="Jeske O."/>
            <person name="Meyerdierks A."/>
            <person name="Storesund J.E."/>
            <person name="Kallscheuer N."/>
            <person name="Luecker S."/>
            <person name="Lage O.M."/>
            <person name="Pohl T."/>
            <person name="Merkel B.J."/>
            <person name="Hornburger P."/>
            <person name="Mueller R.-W."/>
            <person name="Bruemmer F."/>
            <person name="Labrenz M."/>
            <person name="Spormann A.M."/>
            <person name="Op den Camp H."/>
            <person name="Overmann J."/>
            <person name="Amann R."/>
            <person name="Jetten M.S.M."/>
            <person name="Mascher T."/>
            <person name="Medema M.H."/>
            <person name="Devos D.P."/>
            <person name="Kaster A.-K."/>
            <person name="Ovreas L."/>
            <person name="Rohde M."/>
            <person name="Galperin M.Y."/>
            <person name="Jogler C."/>
        </authorList>
    </citation>
    <scope>NUCLEOTIDE SEQUENCE [LARGE SCALE GENOMIC DNA]</scope>
    <source>
        <strain evidence="4 6">Pr1d</strain>
    </source>
</reference>
<dbReference type="InterPro" id="IPR014735">
    <property type="entry name" value="Transposase_Tn5-like_N"/>
</dbReference>
<evidence type="ECO:0000313" key="4">
    <source>
        <dbReference type="EMBL" id="QEG35970.1"/>
    </source>
</evidence>
<evidence type="ECO:0000313" key="5">
    <source>
        <dbReference type="EMBL" id="QEG36125.1"/>
    </source>
</evidence>
<dbReference type="Pfam" id="PF01609">
    <property type="entry name" value="DDE_Tnp_1"/>
    <property type="match status" value="1"/>
</dbReference>
<dbReference type="SUPFAM" id="SSF53098">
    <property type="entry name" value="Ribonuclease H-like"/>
    <property type="match status" value="1"/>
</dbReference>
<protein>
    <submittedName>
        <fullName evidence="4">Transposase for transposon Tn5</fullName>
        <ecNumber evidence="4">3.1.-.-</ecNumber>
    </submittedName>
</protein>
<dbReference type="Gene3D" id="3.90.350.10">
    <property type="entry name" value="Transposase Inhibitor Protein From Tn5, Chain A, domain 1"/>
    <property type="match status" value="1"/>
</dbReference>
<dbReference type="InterPro" id="IPR014737">
    <property type="entry name" value="Transposase_Tn5-like_C"/>
</dbReference>
<dbReference type="EMBL" id="CP042913">
    <property type="protein sequence ID" value="QEG36125.1"/>
    <property type="molecule type" value="Genomic_DNA"/>
</dbReference>
<gene>
    <name evidence="4" type="primary">tnpA_1</name>
    <name evidence="5" type="synonym">tnpA_2</name>
    <name evidence="4" type="ORF">Pr1d_32790</name>
    <name evidence="5" type="ORF">Pr1d_34340</name>
</gene>
<dbReference type="RefSeq" id="WP_148074404.1">
    <property type="nucleotide sequence ID" value="NZ_CP042913.1"/>
</dbReference>
<dbReference type="OrthoDB" id="282824at2"/>
<dbReference type="Proteomes" id="UP000323917">
    <property type="component" value="Chromosome"/>
</dbReference>
<keyword evidence="6" id="KW-1185">Reference proteome</keyword>
<dbReference type="InterPro" id="IPR038215">
    <property type="entry name" value="TN5-like_N_sf"/>
</dbReference>
<accession>A0A5B9QEB2</accession>
<dbReference type="Gene3D" id="1.10.740.10">
    <property type="entry name" value="Transferase Inhibitor Protein From Tn5, Chain"/>
    <property type="match status" value="1"/>
</dbReference>
<dbReference type="AlphaFoldDB" id="A0A5B9QEB2"/>